<keyword evidence="9 21" id="KW-0732">Signal</keyword>
<sequence length="402" mass="45552">MLVFSSLTIPLSVVAAQMSVAVPLDLEKPAHAAPWQRYKAWRQNNWENYRNLRQGVTNPVSFIQNVDIPIKGNPDNGRKLVMNRRKGNCVSCHILPDAPLPGNVGINISTIGKWQRPDEFLFNYVYDARIYNPLTVMPPWGANALLTKDEITDIVSYLKTLEQPAKFNTPDENPEKRVVPIEERDNLDEFENPAMFSVDLGKTLYSQPGKTGKSCQSCHDKPEEIFSNWAMNMPKVESRLSKVIGVEEFVTRHARATTGAEYLAQSEENLGLAIYLRYLANGQAISIDINDANTRIALRRGETLVNQKIGQLNMACTDCHVISANKWIRGQYLTTVVGMMDHFPTYRTSRSSVWDIRKRFQWCNVSVRANELEPDAPEYGDIELYLTVKNNGRILSVPGIRH</sequence>
<evidence type="ECO:0000256" key="15">
    <source>
        <dbReference type="ARBA" id="ARBA00030833"/>
    </source>
</evidence>
<name>A0ABT7VRN4_9GAMM</name>
<evidence type="ECO:0000256" key="13">
    <source>
        <dbReference type="ARBA" id="ARBA00025746"/>
    </source>
</evidence>
<feature type="domain" description="Cytochrome c" evidence="22">
    <location>
        <begin position="72"/>
        <end position="162"/>
    </location>
</feature>
<comment type="subunit">
    <text evidence="2">Heterodimer of SoxA and SoxX.</text>
</comment>
<organism evidence="23 24">
    <name type="scientific">Candidatus Marithioploca araucensis</name>
    <dbReference type="NCBI Taxonomy" id="70273"/>
    <lineage>
        <taxon>Bacteria</taxon>
        <taxon>Pseudomonadati</taxon>
        <taxon>Pseudomonadota</taxon>
        <taxon>Gammaproteobacteria</taxon>
        <taxon>Thiotrichales</taxon>
        <taxon>Thiotrichaceae</taxon>
        <taxon>Candidatus Marithioploca</taxon>
    </lineage>
</organism>
<keyword evidence="12 20" id="KW-0408">Iron</keyword>
<dbReference type="EC" id="2.8.5.2" evidence="3"/>
<evidence type="ECO:0000256" key="9">
    <source>
        <dbReference type="ARBA" id="ARBA00022729"/>
    </source>
</evidence>
<comment type="catalytic activity">
    <reaction evidence="19">
        <text>S-sulfanyl-L-cysteinyl-[SoxY protein] + thiosulfate + 2 Fe(III)-[cytochrome c] = S-(2-sulfodisulfanyl)-L-cysteinyl-[SoxY protein] + 2 Fe(II)-[cytochrome c] + 2 H(+)</text>
        <dbReference type="Rhea" id="RHEA:51224"/>
        <dbReference type="Rhea" id="RHEA-COMP:10350"/>
        <dbReference type="Rhea" id="RHEA-COMP:14399"/>
        <dbReference type="Rhea" id="RHEA-COMP:14689"/>
        <dbReference type="Rhea" id="RHEA-COMP:14690"/>
        <dbReference type="ChEBI" id="CHEBI:15378"/>
        <dbReference type="ChEBI" id="CHEBI:29033"/>
        <dbReference type="ChEBI" id="CHEBI:29034"/>
        <dbReference type="ChEBI" id="CHEBI:33542"/>
        <dbReference type="ChEBI" id="CHEBI:61963"/>
        <dbReference type="ChEBI" id="CHEBI:140664"/>
        <dbReference type="EC" id="2.8.5.2"/>
    </reaction>
</comment>
<feature type="chain" id="PRO_5046981392" description="L-cysteine S-thiosulfotransferase subunit SoxA" evidence="21">
    <location>
        <begin position="16"/>
        <end position="402"/>
    </location>
</feature>
<dbReference type="Pfam" id="PF21342">
    <property type="entry name" value="SoxA-TsdA_cyt-c"/>
    <property type="match status" value="1"/>
</dbReference>
<evidence type="ECO:0000256" key="19">
    <source>
        <dbReference type="ARBA" id="ARBA00048423"/>
    </source>
</evidence>
<evidence type="ECO:0000256" key="11">
    <source>
        <dbReference type="ARBA" id="ARBA00022982"/>
    </source>
</evidence>
<evidence type="ECO:0000256" key="10">
    <source>
        <dbReference type="ARBA" id="ARBA00022764"/>
    </source>
</evidence>
<dbReference type="NCBIfam" id="TIGR04485">
    <property type="entry name" value="thiosulf_SoxX"/>
    <property type="match status" value="1"/>
</dbReference>
<feature type="domain" description="Cytochrome c" evidence="22">
    <location>
        <begin position="196"/>
        <end position="332"/>
    </location>
</feature>
<keyword evidence="8 20" id="KW-0479">Metal-binding</keyword>
<dbReference type="InterPro" id="IPR036909">
    <property type="entry name" value="Cyt_c-like_dom_sf"/>
</dbReference>
<comment type="similarity">
    <text evidence="13">Belongs to the SoxA family.</text>
</comment>
<dbReference type="InterPro" id="IPR025710">
    <property type="entry name" value="SoxA"/>
</dbReference>
<dbReference type="Proteomes" id="UP001171945">
    <property type="component" value="Unassembled WGS sequence"/>
</dbReference>
<evidence type="ECO:0000256" key="16">
    <source>
        <dbReference type="ARBA" id="ARBA00032236"/>
    </source>
</evidence>
<evidence type="ECO:0000256" key="2">
    <source>
        <dbReference type="ARBA" id="ARBA00011530"/>
    </source>
</evidence>
<accession>A0ABT7VRN4</accession>
<dbReference type="PROSITE" id="PS51007">
    <property type="entry name" value="CYTC"/>
    <property type="match status" value="2"/>
</dbReference>
<evidence type="ECO:0000313" key="23">
    <source>
        <dbReference type="EMBL" id="MDM8562334.1"/>
    </source>
</evidence>
<evidence type="ECO:0000256" key="12">
    <source>
        <dbReference type="ARBA" id="ARBA00023004"/>
    </source>
</evidence>
<keyword evidence="5" id="KW-0813">Transport</keyword>
<evidence type="ECO:0000313" key="24">
    <source>
        <dbReference type="Proteomes" id="UP001171945"/>
    </source>
</evidence>
<evidence type="ECO:0000256" key="6">
    <source>
        <dbReference type="ARBA" id="ARBA00022617"/>
    </source>
</evidence>
<evidence type="ECO:0000256" key="7">
    <source>
        <dbReference type="ARBA" id="ARBA00022679"/>
    </source>
</evidence>
<evidence type="ECO:0000256" key="21">
    <source>
        <dbReference type="SAM" id="SignalP"/>
    </source>
</evidence>
<keyword evidence="7" id="KW-0808">Transferase</keyword>
<feature type="signal peptide" evidence="21">
    <location>
        <begin position="1"/>
        <end position="15"/>
    </location>
</feature>
<evidence type="ECO:0000256" key="5">
    <source>
        <dbReference type="ARBA" id="ARBA00022448"/>
    </source>
</evidence>
<proteinExistence type="inferred from homology"/>
<comment type="subcellular location">
    <subcellularLocation>
        <location evidence="1">Periplasm</location>
    </subcellularLocation>
</comment>
<reference evidence="23" key="1">
    <citation type="submission" date="2023-06" db="EMBL/GenBank/DDBJ databases">
        <title>Uncultivated large filamentous bacteria from sulfidic sediments reveal new species and different genomic features in energy metabolism and defense.</title>
        <authorList>
            <person name="Fonseca A."/>
        </authorList>
    </citation>
    <scope>NUCLEOTIDE SEQUENCE</scope>
    <source>
        <strain evidence="23">HSG4</strain>
    </source>
</reference>
<evidence type="ECO:0000256" key="14">
    <source>
        <dbReference type="ARBA" id="ARBA00030174"/>
    </source>
</evidence>
<keyword evidence="6 20" id="KW-0349">Heme</keyword>
<evidence type="ECO:0000256" key="18">
    <source>
        <dbReference type="ARBA" id="ARBA00048077"/>
    </source>
</evidence>
<dbReference type="Pfam" id="PF13442">
    <property type="entry name" value="Cytochrome_CBB3"/>
    <property type="match status" value="1"/>
</dbReference>
<dbReference type="EMBL" id="JAUCGM010000119">
    <property type="protein sequence ID" value="MDM8562334.1"/>
    <property type="molecule type" value="Genomic_DNA"/>
</dbReference>
<dbReference type="InterPro" id="IPR030999">
    <property type="entry name" value="Thiosulf_SoxX"/>
</dbReference>
<evidence type="ECO:0000256" key="4">
    <source>
        <dbReference type="ARBA" id="ARBA00019364"/>
    </source>
</evidence>
<dbReference type="SUPFAM" id="SSF46626">
    <property type="entry name" value="Cytochrome c"/>
    <property type="match status" value="3"/>
</dbReference>
<keyword evidence="11" id="KW-0249">Electron transport</keyword>
<evidence type="ECO:0000256" key="3">
    <source>
        <dbReference type="ARBA" id="ARBA00012408"/>
    </source>
</evidence>
<evidence type="ECO:0000256" key="20">
    <source>
        <dbReference type="PROSITE-ProRule" id="PRU00433"/>
    </source>
</evidence>
<evidence type="ECO:0000256" key="17">
    <source>
        <dbReference type="ARBA" id="ARBA00032318"/>
    </source>
</evidence>
<dbReference type="NCBIfam" id="TIGR04484">
    <property type="entry name" value="thiosulf_SoxA"/>
    <property type="match status" value="1"/>
</dbReference>
<comment type="catalytic activity">
    <reaction evidence="18">
        <text>L-cysteinyl-[SoxY protein] + thiosulfate + 2 Fe(III)-[cytochrome c] = S-sulfosulfanyl-L-cysteinyl-[SoxY protein] + 2 Fe(II)-[cytochrome c] + 2 H(+)</text>
        <dbReference type="Rhea" id="RHEA:56720"/>
        <dbReference type="Rhea" id="RHEA-COMP:10350"/>
        <dbReference type="Rhea" id="RHEA-COMP:14328"/>
        <dbReference type="Rhea" id="RHEA-COMP:14399"/>
        <dbReference type="Rhea" id="RHEA-COMP:14691"/>
        <dbReference type="ChEBI" id="CHEBI:15378"/>
        <dbReference type="ChEBI" id="CHEBI:29033"/>
        <dbReference type="ChEBI" id="CHEBI:29034"/>
        <dbReference type="ChEBI" id="CHEBI:29950"/>
        <dbReference type="ChEBI" id="CHEBI:33542"/>
        <dbReference type="ChEBI" id="CHEBI:139321"/>
        <dbReference type="EC" id="2.8.5.2"/>
    </reaction>
</comment>
<evidence type="ECO:0000259" key="22">
    <source>
        <dbReference type="PROSITE" id="PS51007"/>
    </source>
</evidence>
<comment type="caution">
    <text evidence="23">The sequence shown here is derived from an EMBL/GenBank/DDBJ whole genome shotgun (WGS) entry which is preliminary data.</text>
</comment>
<evidence type="ECO:0000256" key="8">
    <source>
        <dbReference type="ARBA" id="ARBA00022723"/>
    </source>
</evidence>
<gene>
    <name evidence="23" type="primary">soxA</name>
    <name evidence="23" type="ORF">QUF54_03170</name>
</gene>
<dbReference type="InterPro" id="IPR009056">
    <property type="entry name" value="Cyt_c-like_dom"/>
</dbReference>
<dbReference type="Gene3D" id="1.10.760.10">
    <property type="entry name" value="Cytochrome c-like domain"/>
    <property type="match status" value="3"/>
</dbReference>
<keyword evidence="24" id="KW-1185">Reference proteome</keyword>
<keyword evidence="10" id="KW-0574">Periplasm</keyword>
<evidence type="ECO:0000256" key="1">
    <source>
        <dbReference type="ARBA" id="ARBA00004418"/>
    </source>
</evidence>
<protein>
    <recommendedName>
        <fullName evidence="4">L-cysteine S-thiosulfotransferase subunit SoxA</fullName>
        <ecNumber evidence="3">2.8.5.2</ecNumber>
    </recommendedName>
    <alternativeName>
        <fullName evidence="16">Protein SoxA</fullName>
    </alternativeName>
    <alternativeName>
        <fullName evidence="17">SoxAX cytochrome complex subunit A</fullName>
    </alternativeName>
    <alternativeName>
        <fullName evidence="15">Sulfur oxidizing protein A</fullName>
    </alternativeName>
    <alternativeName>
        <fullName evidence="14">Thiosulfate-oxidizing multienzyme system protein SoxA</fullName>
    </alternativeName>
</protein>